<dbReference type="InterPro" id="IPR021109">
    <property type="entry name" value="Peptidase_aspartic_dom_sf"/>
</dbReference>
<dbReference type="PANTHER" id="PTHR35046:SF9">
    <property type="entry name" value="RNA-DIRECTED DNA POLYMERASE"/>
    <property type="match status" value="1"/>
</dbReference>
<dbReference type="PROSITE" id="PS50158">
    <property type="entry name" value="ZF_CCHC"/>
    <property type="match status" value="1"/>
</dbReference>
<dbReference type="SUPFAM" id="SSF50630">
    <property type="entry name" value="Acid proteases"/>
    <property type="match status" value="1"/>
</dbReference>
<dbReference type="EMBL" id="SSTD01003373">
    <property type="protein sequence ID" value="TYK26684.1"/>
    <property type="molecule type" value="Genomic_DNA"/>
</dbReference>
<name>A0A5D3DSZ2_CUCMM</name>
<dbReference type="AlphaFoldDB" id="A0A5D3DSZ2"/>
<dbReference type="GO" id="GO:0003676">
    <property type="term" value="F:nucleic acid binding"/>
    <property type="evidence" value="ECO:0007669"/>
    <property type="project" value="InterPro"/>
</dbReference>
<keyword evidence="1" id="KW-0862">Zinc</keyword>
<gene>
    <name evidence="3" type="ORF">E5676_scaffold313G003430</name>
</gene>
<dbReference type="CDD" id="cd00303">
    <property type="entry name" value="retropepsin_like"/>
    <property type="match status" value="1"/>
</dbReference>
<dbReference type="PANTHER" id="PTHR35046">
    <property type="entry name" value="ZINC KNUCKLE (CCHC-TYPE) FAMILY PROTEIN"/>
    <property type="match status" value="1"/>
</dbReference>
<dbReference type="Proteomes" id="UP000321947">
    <property type="component" value="Unassembled WGS sequence"/>
</dbReference>
<keyword evidence="1" id="KW-0863">Zinc-finger</keyword>
<reference evidence="3 4" key="1">
    <citation type="submission" date="2019-08" db="EMBL/GenBank/DDBJ databases">
        <title>Draft genome sequences of two oriental melons (Cucumis melo L. var makuwa).</title>
        <authorList>
            <person name="Kwon S.-Y."/>
        </authorList>
    </citation>
    <scope>NUCLEOTIDE SEQUENCE [LARGE SCALE GENOMIC DNA]</scope>
    <source>
        <strain evidence="4">cv. Chang Bougi</strain>
        <tissue evidence="3">Leaf</tissue>
    </source>
</reference>
<evidence type="ECO:0000256" key="1">
    <source>
        <dbReference type="PROSITE-ProRule" id="PRU00047"/>
    </source>
</evidence>
<dbReference type="Pfam" id="PF00098">
    <property type="entry name" value="zf-CCHC"/>
    <property type="match status" value="1"/>
</dbReference>
<dbReference type="SMART" id="SM00343">
    <property type="entry name" value="ZnF_C2HC"/>
    <property type="match status" value="1"/>
</dbReference>
<evidence type="ECO:0000313" key="3">
    <source>
        <dbReference type="EMBL" id="TYK26684.1"/>
    </source>
</evidence>
<dbReference type="GO" id="GO:0008270">
    <property type="term" value="F:zinc ion binding"/>
    <property type="evidence" value="ECO:0007669"/>
    <property type="project" value="UniProtKB-KW"/>
</dbReference>
<feature type="domain" description="CCHC-type" evidence="2">
    <location>
        <begin position="43"/>
        <end position="58"/>
    </location>
</feature>
<evidence type="ECO:0000313" key="4">
    <source>
        <dbReference type="Proteomes" id="UP000321947"/>
    </source>
</evidence>
<proteinExistence type="predicted"/>
<evidence type="ECO:0000259" key="2">
    <source>
        <dbReference type="PROSITE" id="PS50158"/>
    </source>
</evidence>
<accession>A0A5D3DSZ2</accession>
<dbReference type="Gene3D" id="4.10.60.10">
    <property type="entry name" value="Zinc finger, CCHC-type"/>
    <property type="match status" value="1"/>
</dbReference>
<dbReference type="InterPro" id="IPR036875">
    <property type="entry name" value="Znf_CCHC_sf"/>
</dbReference>
<dbReference type="SUPFAM" id="SSF57756">
    <property type="entry name" value="Retrovirus zinc finger-like domains"/>
    <property type="match status" value="1"/>
</dbReference>
<dbReference type="Gene3D" id="2.40.70.10">
    <property type="entry name" value="Acid Proteases"/>
    <property type="match status" value="1"/>
</dbReference>
<dbReference type="InterPro" id="IPR001878">
    <property type="entry name" value="Znf_CCHC"/>
</dbReference>
<protein>
    <recommendedName>
        <fullName evidence="2">CCHC-type domain-containing protein</fullName>
    </recommendedName>
</protein>
<organism evidence="3 4">
    <name type="scientific">Cucumis melo var. makuwa</name>
    <name type="common">Oriental melon</name>
    <dbReference type="NCBI Taxonomy" id="1194695"/>
    <lineage>
        <taxon>Eukaryota</taxon>
        <taxon>Viridiplantae</taxon>
        <taxon>Streptophyta</taxon>
        <taxon>Embryophyta</taxon>
        <taxon>Tracheophyta</taxon>
        <taxon>Spermatophyta</taxon>
        <taxon>Magnoliopsida</taxon>
        <taxon>eudicotyledons</taxon>
        <taxon>Gunneridae</taxon>
        <taxon>Pentapetalae</taxon>
        <taxon>rosids</taxon>
        <taxon>fabids</taxon>
        <taxon>Cucurbitales</taxon>
        <taxon>Cucurbitaceae</taxon>
        <taxon>Benincaseae</taxon>
        <taxon>Cucumis</taxon>
    </lineage>
</organism>
<keyword evidence="1" id="KW-0479">Metal-binding</keyword>
<dbReference type="Pfam" id="PF13650">
    <property type="entry name" value="Asp_protease_2"/>
    <property type="match status" value="1"/>
</dbReference>
<comment type="caution">
    <text evidence="3">The sequence shown here is derived from an EMBL/GenBank/DDBJ whole genome shotgun (WGS) entry which is preliminary data.</text>
</comment>
<sequence>MSSLQLLLQKKAEVLKHRKQPRRKKMQAREKFRIITIGHLNFCFRCGQTGHLSNTCPQRKTIVLADEENDSAIDDSRMVEEETELIEANDGDRISCVIQIVLIAPKEETNPQRHCLFKTKCTINGKVCDVIIDNGSNESFVAKKLVTTLNLKVETHPNPYQIGWVKMGRETLVSEICIVTLSIGSGYKDQIICDVIDMDVCHLLLGRPW</sequence>